<evidence type="ECO:0000256" key="1">
    <source>
        <dbReference type="ARBA" id="ARBA00006484"/>
    </source>
</evidence>
<organism evidence="2 3">
    <name type="scientific">Saccharopolyspora rosea</name>
    <dbReference type="NCBI Taxonomy" id="524884"/>
    <lineage>
        <taxon>Bacteria</taxon>
        <taxon>Bacillati</taxon>
        <taxon>Actinomycetota</taxon>
        <taxon>Actinomycetes</taxon>
        <taxon>Pseudonocardiales</taxon>
        <taxon>Pseudonocardiaceae</taxon>
        <taxon>Saccharopolyspora</taxon>
    </lineage>
</organism>
<keyword evidence="3" id="KW-1185">Reference proteome</keyword>
<dbReference type="PROSITE" id="PS00061">
    <property type="entry name" value="ADH_SHORT"/>
    <property type="match status" value="1"/>
</dbReference>
<dbReference type="InterPro" id="IPR020904">
    <property type="entry name" value="Sc_DH/Rdtase_CS"/>
</dbReference>
<reference evidence="3" key="1">
    <citation type="journal article" date="2019" name="Int. J. Syst. Evol. Microbiol.">
        <title>The Global Catalogue of Microorganisms (GCM) 10K type strain sequencing project: providing services to taxonomists for standard genome sequencing and annotation.</title>
        <authorList>
            <consortium name="The Broad Institute Genomics Platform"/>
            <consortium name="The Broad Institute Genome Sequencing Center for Infectious Disease"/>
            <person name="Wu L."/>
            <person name="Ma J."/>
        </authorList>
    </citation>
    <scope>NUCLEOTIDE SEQUENCE [LARGE SCALE GENOMIC DNA]</scope>
    <source>
        <strain evidence="3">CCUG 56401</strain>
    </source>
</reference>
<accession>A0ABW3G1F6</accession>
<comment type="caution">
    <text evidence="2">The sequence shown here is derived from an EMBL/GenBank/DDBJ whole genome shotgun (WGS) entry which is preliminary data.</text>
</comment>
<evidence type="ECO:0000313" key="3">
    <source>
        <dbReference type="Proteomes" id="UP001597018"/>
    </source>
</evidence>
<dbReference type="PANTHER" id="PTHR42879">
    <property type="entry name" value="3-OXOACYL-(ACYL-CARRIER-PROTEIN) REDUCTASE"/>
    <property type="match status" value="1"/>
</dbReference>
<dbReference type="SUPFAM" id="SSF51735">
    <property type="entry name" value="NAD(P)-binding Rossmann-fold domains"/>
    <property type="match status" value="1"/>
</dbReference>
<comment type="similarity">
    <text evidence="1">Belongs to the short-chain dehydrogenases/reductases (SDR) family.</text>
</comment>
<dbReference type="Pfam" id="PF13561">
    <property type="entry name" value="adh_short_C2"/>
    <property type="match status" value="1"/>
</dbReference>
<proteinExistence type="inferred from homology"/>
<dbReference type="Proteomes" id="UP001597018">
    <property type="component" value="Unassembled WGS sequence"/>
</dbReference>
<dbReference type="InterPro" id="IPR002347">
    <property type="entry name" value="SDR_fam"/>
</dbReference>
<gene>
    <name evidence="2" type="ORF">ACFQ16_23490</name>
</gene>
<dbReference type="PRINTS" id="PR00081">
    <property type="entry name" value="GDHRDH"/>
</dbReference>
<name>A0ABW3G1F6_9PSEU</name>
<dbReference type="CDD" id="cd05233">
    <property type="entry name" value="SDR_c"/>
    <property type="match status" value="1"/>
</dbReference>
<dbReference type="Gene3D" id="3.40.50.720">
    <property type="entry name" value="NAD(P)-binding Rossmann-like Domain"/>
    <property type="match status" value="1"/>
</dbReference>
<dbReference type="InterPro" id="IPR050259">
    <property type="entry name" value="SDR"/>
</dbReference>
<dbReference type="InterPro" id="IPR036291">
    <property type="entry name" value="NAD(P)-bd_dom_sf"/>
</dbReference>
<protein>
    <submittedName>
        <fullName evidence="2">SDR family oxidoreductase</fullName>
    </submittedName>
</protein>
<sequence length="261" mass="26825">MAVLTDHAAHLAARYGLNDRVALVSGASGTIGAACARDLARSGARILAGYHRNEAAARKLTDEIAAEGGTCVPVGVDLSTPTGPDRLARRALDEFGRIDICVAVAGVRSRRPVVATGAEELAHLTAANFHSAVSLAKACLRPMMRARFGRIIVFGSTAGSNGLSGHSAYAGTKAALHAWASSAAGEVGGRDITINAVAPGAVRDDDMDFHSEAERDLVLRFIGAGRFGEPEEIASVVSFLAAPAASYVNGATVPVHGGARF</sequence>
<dbReference type="EMBL" id="JBHTIW010000024">
    <property type="protein sequence ID" value="MFD0922721.1"/>
    <property type="molecule type" value="Genomic_DNA"/>
</dbReference>
<evidence type="ECO:0000313" key="2">
    <source>
        <dbReference type="EMBL" id="MFD0922721.1"/>
    </source>
</evidence>
<dbReference type="PANTHER" id="PTHR42879:SF2">
    <property type="entry name" value="3-OXOACYL-[ACYL-CARRIER-PROTEIN] REDUCTASE FABG"/>
    <property type="match status" value="1"/>
</dbReference>
<dbReference type="RefSeq" id="WP_263247598.1">
    <property type="nucleotide sequence ID" value="NZ_BAABLT010000038.1"/>
</dbReference>